<protein>
    <submittedName>
        <fullName evidence="1">Entry exclusion lipoprotein TrbK</fullName>
    </submittedName>
</protein>
<organism evidence="1 2">
    <name type="scientific">Pseudoduganella plicata</name>
    <dbReference type="NCBI Taxonomy" id="321984"/>
    <lineage>
        <taxon>Bacteria</taxon>
        <taxon>Pseudomonadati</taxon>
        <taxon>Pseudomonadota</taxon>
        <taxon>Betaproteobacteria</taxon>
        <taxon>Burkholderiales</taxon>
        <taxon>Oxalobacteraceae</taxon>
        <taxon>Telluria group</taxon>
        <taxon>Pseudoduganella</taxon>
    </lineage>
</organism>
<gene>
    <name evidence="1" type="primary">trbK</name>
    <name evidence="1" type="ORF">E1742_13515</name>
</gene>
<proteinExistence type="predicted"/>
<dbReference type="Proteomes" id="UP000294359">
    <property type="component" value="Chromosome"/>
</dbReference>
<reference evidence="1 2" key="1">
    <citation type="submission" date="2019-03" db="EMBL/GenBank/DDBJ databases">
        <title>Draft Genome Sequences of Six Type Strains of the Genus Massilia.</title>
        <authorList>
            <person name="Miess H."/>
            <person name="Frediansyhah A."/>
            <person name="Gross H."/>
        </authorList>
    </citation>
    <scope>NUCLEOTIDE SEQUENCE [LARGE SCALE GENOMIC DNA]</scope>
    <source>
        <strain evidence="1 2">DSM 17505</strain>
    </source>
</reference>
<keyword evidence="1" id="KW-0449">Lipoprotein</keyword>
<dbReference type="InterPro" id="IPR027584">
    <property type="entry name" value="TrbK_RP4"/>
</dbReference>
<accession>A0ABX5SBY3</accession>
<keyword evidence="2" id="KW-1185">Reference proteome</keyword>
<name>A0ABX5SBY3_9BURK</name>
<dbReference type="EMBL" id="CP038026">
    <property type="protein sequence ID" value="QBQ37075.1"/>
    <property type="molecule type" value="Genomic_DNA"/>
</dbReference>
<dbReference type="NCBIfam" id="TIGR04359">
    <property type="entry name" value="TrbK_RP4"/>
    <property type="match status" value="1"/>
</dbReference>
<evidence type="ECO:0000313" key="1">
    <source>
        <dbReference type="EMBL" id="QBQ37075.1"/>
    </source>
</evidence>
<evidence type="ECO:0000313" key="2">
    <source>
        <dbReference type="Proteomes" id="UP000294359"/>
    </source>
</evidence>
<sequence length="133" mass="14763">MAHSRPARRREARRMIVAKVKRRRTYHMDTTAFLSDCHSARICHGARFRYTRPHRPISPVRNVMKTSPTLLLAVIAFALAGCNSKVDPQLQADQMTLSDATCAEAEVAKIADEAVRTAFATRCARRTTVAPGG</sequence>